<dbReference type="AlphaFoldDB" id="A0A0P0VTK0"/>
<accession>A0A0P0VTK0</accession>
<protein>
    <submittedName>
        <fullName evidence="1">Os03g0170000 protein</fullName>
    </submittedName>
</protein>
<reference evidence="2" key="1">
    <citation type="journal article" date="2005" name="Nature">
        <title>The map-based sequence of the rice genome.</title>
        <authorList>
            <consortium name="International rice genome sequencing project (IRGSP)"/>
            <person name="Matsumoto T."/>
            <person name="Wu J."/>
            <person name="Kanamori H."/>
            <person name="Katayose Y."/>
            <person name="Fujisawa M."/>
            <person name="Namiki N."/>
            <person name="Mizuno H."/>
            <person name="Yamamoto K."/>
            <person name="Antonio B.A."/>
            <person name="Baba T."/>
            <person name="Sakata K."/>
            <person name="Nagamura Y."/>
            <person name="Aoki H."/>
            <person name="Arikawa K."/>
            <person name="Arita K."/>
            <person name="Bito T."/>
            <person name="Chiden Y."/>
            <person name="Fujitsuka N."/>
            <person name="Fukunaka R."/>
            <person name="Hamada M."/>
            <person name="Harada C."/>
            <person name="Hayashi A."/>
            <person name="Hijishita S."/>
            <person name="Honda M."/>
            <person name="Hosokawa S."/>
            <person name="Ichikawa Y."/>
            <person name="Idonuma A."/>
            <person name="Iijima M."/>
            <person name="Ikeda M."/>
            <person name="Ikeno M."/>
            <person name="Ito K."/>
            <person name="Ito S."/>
            <person name="Ito T."/>
            <person name="Ito Y."/>
            <person name="Ito Y."/>
            <person name="Iwabuchi A."/>
            <person name="Kamiya K."/>
            <person name="Karasawa W."/>
            <person name="Kurita K."/>
            <person name="Katagiri S."/>
            <person name="Kikuta A."/>
            <person name="Kobayashi H."/>
            <person name="Kobayashi N."/>
            <person name="Machita K."/>
            <person name="Maehara T."/>
            <person name="Masukawa M."/>
            <person name="Mizubayashi T."/>
            <person name="Mukai Y."/>
            <person name="Nagasaki H."/>
            <person name="Nagata Y."/>
            <person name="Naito S."/>
            <person name="Nakashima M."/>
            <person name="Nakama Y."/>
            <person name="Nakamichi Y."/>
            <person name="Nakamura M."/>
            <person name="Meguro A."/>
            <person name="Negishi M."/>
            <person name="Ohta I."/>
            <person name="Ohta T."/>
            <person name="Okamoto M."/>
            <person name="Ono N."/>
            <person name="Saji S."/>
            <person name="Sakaguchi M."/>
            <person name="Sakai K."/>
            <person name="Shibata M."/>
            <person name="Shimokawa T."/>
            <person name="Song J."/>
            <person name="Takazaki Y."/>
            <person name="Terasawa K."/>
            <person name="Tsugane M."/>
            <person name="Tsuji K."/>
            <person name="Ueda S."/>
            <person name="Waki K."/>
            <person name="Yamagata H."/>
            <person name="Yamamoto M."/>
            <person name="Yamamoto S."/>
            <person name="Yamane H."/>
            <person name="Yoshiki S."/>
            <person name="Yoshihara R."/>
            <person name="Yukawa K."/>
            <person name="Zhong H."/>
            <person name="Yano M."/>
            <person name="Yuan Q."/>
            <person name="Ouyang S."/>
            <person name="Liu J."/>
            <person name="Jones K.M."/>
            <person name="Gansberger K."/>
            <person name="Moffat K."/>
            <person name="Hill J."/>
            <person name="Bera J."/>
            <person name="Fadrosh D."/>
            <person name="Jin S."/>
            <person name="Johri S."/>
            <person name="Kim M."/>
            <person name="Overton L."/>
            <person name="Reardon M."/>
            <person name="Tsitrin T."/>
            <person name="Vuong H."/>
            <person name="Weaver B."/>
            <person name="Ciecko A."/>
            <person name="Tallon L."/>
            <person name="Jackson J."/>
            <person name="Pai G."/>
            <person name="Aken S.V."/>
            <person name="Utterback T."/>
            <person name="Reidmuller S."/>
            <person name="Feldblyum T."/>
            <person name="Hsiao J."/>
            <person name="Zismann V."/>
            <person name="Iobst S."/>
            <person name="de Vazeille A.R."/>
            <person name="Buell C.R."/>
            <person name="Ying K."/>
            <person name="Li Y."/>
            <person name="Lu T."/>
            <person name="Huang Y."/>
            <person name="Zhao Q."/>
            <person name="Feng Q."/>
            <person name="Zhang L."/>
            <person name="Zhu J."/>
            <person name="Weng Q."/>
            <person name="Mu J."/>
            <person name="Lu Y."/>
            <person name="Fan D."/>
            <person name="Liu Y."/>
            <person name="Guan J."/>
            <person name="Zhang Y."/>
            <person name="Yu S."/>
            <person name="Liu X."/>
            <person name="Zhang Y."/>
            <person name="Hong G."/>
            <person name="Han B."/>
            <person name="Choisne N."/>
            <person name="Demange N."/>
            <person name="Orjeda G."/>
            <person name="Samain S."/>
            <person name="Cattolico L."/>
            <person name="Pelletier E."/>
            <person name="Couloux A."/>
            <person name="Segurens B."/>
            <person name="Wincker P."/>
            <person name="D'Hont A."/>
            <person name="Scarpelli C."/>
            <person name="Weissenbach J."/>
            <person name="Salanoubat M."/>
            <person name="Quetier F."/>
            <person name="Yu Y."/>
            <person name="Kim H.R."/>
            <person name="Rambo T."/>
            <person name="Currie J."/>
            <person name="Collura K."/>
            <person name="Luo M."/>
            <person name="Yang T."/>
            <person name="Ammiraju J.S.S."/>
            <person name="Engler F."/>
            <person name="Soderlund C."/>
            <person name="Wing R.A."/>
            <person name="Palmer L.E."/>
            <person name="de la Bastide M."/>
            <person name="Spiegel L."/>
            <person name="Nascimento L."/>
            <person name="Zutavern T."/>
            <person name="O'Shaughnessy A."/>
            <person name="Dike S."/>
            <person name="Dedhia N."/>
            <person name="Preston R."/>
            <person name="Balija V."/>
            <person name="McCombie W.R."/>
            <person name="Chow T."/>
            <person name="Chen H."/>
            <person name="Chung M."/>
            <person name="Chen C."/>
            <person name="Shaw J."/>
            <person name="Wu H."/>
            <person name="Hsiao K."/>
            <person name="Chao Y."/>
            <person name="Chu M."/>
            <person name="Cheng C."/>
            <person name="Hour A."/>
            <person name="Lee P."/>
            <person name="Lin S."/>
            <person name="Lin Y."/>
            <person name="Liou J."/>
            <person name="Liu S."/>
            <person name="Hsing Y."/>
            <person name="Raghuvanshi S."/>
            <person name="Mohanty A."/>
            <person name="Bharti A.K."/>
            <person name="Gaur A."/>
            <person name="Gupta V."/>
            <person name="Kumar D."/>
            <person name="Ravi V."/>
            <person name="Vij S."/>
            <person name="Kapur A."/>
            <person name="Khurana P."/>
            <person name="Khurana P."/>
            <person name="Khurana J.P."/>
            <person name="Tyagi A.K."/>
            <person name="Gaikwad K."/>
            <person name="Singh A."/>
            <person name="Dalal V."/>
            <person name="Srivastava S."/>
            <person name="Dixit A."/>
            <person name="Pal A.K."/>
            <person name="Ghazi I.A."/>
            <person name="Yadav M."/>
            <person name="Pandit A."/>
            <person name="Bhargava A."/>
            <person name="Sureshbabu K."/>
            <person name="Batra K."/>
            <person name="Sharma T.R."/>
            <person name="Mohapatra T."/>
            <person name="Singh N.K."/>
            <person name="Messing J."/>
            <person name="Nelson A.B."/>
            <person name="Fuks G."/>
            <person name="Kavchok S."/>
            <person name="Keizer G."/>
            <person name="Linton E."/>
            <person name="Llaca V."/>
            <person name="Song R."/>
            <person name="Tanyolac B."/>
            <person name="Young S."/>
            <person name="Ho-Il K."/>
            <person name="Hahn J.H."/>
            <person name="Sangsakoo G."/>
            <person name="Vanavichit A."/>
            <person name="de Mattos Luiz.A.T."/>
            <person name="Zimmer P.D."/>
            <person name="Malone G."/>
            <person name="Dellagostin O."/>
            <person name="de Oliveira A.C."/>
            <person name="Bevan M."/>
            <person name="Bancroft I."/>
            <person name="Minx P."/>
            <person name="Cordum H."/>
            <person name="Wilson R."/>
            <person name="Cheng Z."/>
            <person name="Jin W."/>
            <person name="Jiang J."/>
            <person name="Leong S.A."/>
            <person name="Iwama H."/>
            <person name="Gojobori T."/>
            <person name="Itoh T."/>
            <person name="Niimura Y."/>
            <person name="Fujii Y."/>
            <person name="Habara T."/>
            <person name="Sakai H."/>
            <person name="Sato Y."/>
            <person name="Wilson G."/>
            <person name="Kumar K."/>
            <person name="McCouch S."/>
            <person name="Juretic N."/>
            <person name="Hoen D."/>
            <person name="Wright S."/>
            <person name="Bruskiewich R."/>
            <person name="Bureau T."/>
            <person name="Miyao A."/>
            <person name="Hirochika H."/>
            <person name="Nishikawa T."/>
            <person name="Kadowaki K."/>
            <person name="Sugiura M."/>
            <person name="Burr B."/>
            <person name="Sasaki T."/>
        </authorList>
    </citation>
    <scope>NUCLEOTIDE SEQUENCE [LARGE SCALE GENOMIC DNA]</scope>
    <source>
        <strain evidence="2">cv. Nipponbare</strain>
    </source>
</reference>
<organism evidence="1 2">
    <name type="scientific">Oryza sativa subsp. japonica</name>
    <name type="common">Rice</name>
    <dbReference type="NCBI Taxonomy" id="39947"/>
    <lineage>
        <taxon>Eukaryota</taxon>
        <taxon>Viridiplantae</taxon>
        <taxon>Streptophyta</taxon>
        <taxon>Embryophyta</taxon>
        <taxon>Tracheophyta</taxon>
        <taxon>Spermatophyta</taxon>
        <taxon>Magnoliopsida</taxon>
        <taxon>Liliopsida</taxon>
        <taxon>Poales</taxon>
        <taxon>Poaceae</taxon>
        <taxon>BOP clade</taxon>
        <taxon>Oryzoideae</taxon>
        <taxon>Oryzeae</taxon>
        <taxon>Oryzinae</taxon>
        <taxon>Oryza</taxon>
        <taxon>Oryza sativa</taxon>
    </lineage>
</organism>
<sequence>GKFGLRPKRTLPIFGQRYNLAWPIFDKAKLCLVKGQN</sequence>
<evidence type="ECO:0000313" key="1">
    <source>
        <dbReference type="EMBL" id="BAS82518.1"/>
    </source>
</evidence>
<reference evidence="1 2" key="3">
    <citation type="journal article" date="2013" name="Rice">
        <title>Improvement of the Oryza sativa Nipponbare reference genome using next generation sequence and optical map data.</title>
        <authorList>
            <person name="Kawahara Y."/>
            <person name="de la Bastide M."/>
            <person name="Hamilton J.P."/>
            <person name="Kanamori H."/>
            <person name="McCombie W.R."/>
            <person name="Ouyang S."/>
            <person name="Schwartz D.C."/>
            <person name="Tanaka T."/>
            <person name="Wu J."/>
            <person name="Zhou S."/>
            <person name="Childs K.L."/>
            <person name="Davidson R.M."/>
            <person name="Lin H."/>
            <person name="Quesada-Ocampo L."/>
            <person name="Vaillancourt B."/>
            <person name="Sakai H."/>
            <person name="Lee S.S."/>
            <person name="Kim J."/>
            <person name="Numa H."/>
            <person name="Itoh T."/>
            <person name="Buell C.R."/>
            <person name="Matsumoto T."/>
        </authorList>
    </citation>
    <scope>NUCLEOTIDE SEQUENCE [LARGE SCALE GENOMIC DNA]</scope>
    <source>
        <strain evidence="2">cv. Nipponbare</strain>
    </source>
</reference>
<evidence type="ECO:0000313" key="2">
    <source>
        <dbReference type="Proteomes" id="UP000059680"/>
    </source>
</evidence>
<reference evidence="1 2" key="2">
    <citation type="journal article" date="2013" name="Plant Cell Physiol.">
        <title>Rice Annotation Project Database (RAP-DB): an integrative and interactive database for rice genomics.</title>
        <authorList>
            <person name="Sakai H."/>
            <person name="Lee S.S."/>
            <person name="Tanaka T."/>
            <person name="Numa H."/>
            <person name="Kim J."/>
            <person name="Kawahara Y."/>
            <person name="Wakimoto H."/>
            <person name="Yang C.C."/>
            <person name="Iwamoto M."/>
            <person name="Abe T."/>
            <person name="Yamada Y."/>
            <person name="Muto A."/>
            <person name="Inokuchi H."/>
            <person name="Ikemura T."/>
            <person name="Matsumoto T."/>
            <person name="Sasaki T."/>
            <person name="Itoh T."/>
        </authorList>
    </citation>
    <scope>NUCLEOTIDE SEQUENCE [LARGE SCALE GENOMIC DNA]</scope>
    <source>
        <strain evidence="2">cv. Nipponbare</strain>
    </source>
</reference>
<name>A0A0P0VTK0_ORYSJ</name>
<feature type="non-terminal residue" evidence="1">
    <location>
        <position position="1"/>
    </location>
</feature>
<keyword evidence="2" id="KW-1185">Reference proteome</keyword>
<dbReference type="InParanoid" id="A0A0P0VTK0"/>
<gene>
    <name evidence="1" type="ordered locus">Os03g0170000</name>
    <name evidence="1" type="ORF">OSNPB_030170000</name>
</gene>
<dbReference type="Gramene" id="Os03t0170000-01">
    <property type="protein sequence ID" value="Os03t0170000-01"/>
    <property type="gene ID" value="Os03g0170000"/>
</dbReference>
<dbReference type="Proteomes" id="UP000059680">
    <property type="component" value="Chromosome 3"/>
</dbReference>
<dbReference type="EMBL" id="AP014959">
    <property type="protein sequence ID" value="BAS82518.1"/>
    <property type="molecule type" value="Genomic_DNA"/>
</dbReference>
<proteinExistence type="predicted"/>
<dbReference type="PaxDb" id="39947-A0A0P0VTK0"/>